<dbReference type="RefSeq" id="WP_128752590.1">
    <property type="nucleotide sequence ID" value="NZ_CP035282.1"/>
</dbReference>
<evidence type="ECO:0000256" key="1">
    <source>
        <dbReference type="SAM" id="Phobius"/>
    </source>
</evidence>
<feature type="transmembrane region" description="Helical" evidence="1">
    <location>
        <begin position="44"/>
        <end position="62"/>
    </location>
</feature>
<protein>
    <submittedName>
        <fullName evidence="2">Uncharacterized protein</fullName>
    </submittedName>
</protein>
<keyword evidence="1" id="KW-0472">Membrane</keyword>
<gene>
    <name evidence="2" type="ORF">EQM13_10135</name>
</gene>
<keyword evidence="1" id="KW-1133">Transmembrane helix</keyword>
<dbReference type="EMBL" id="CP035282">
    <property type="protein sequence ID" value="QAT61927.1"/>
    <property type="molecule type" value="Genomic_DNA"/>
</dbReference>
<organism evidence="2 3">
    <name type="scientific">Acidilutibacter cellobiosedens</name>
    <dbReference type="NCBI Taxonomy" id="2507161"/>
    <lineage>
        <taxon>Bacteria</taxon>
        <taxon>Bacillati</taxon>
        <taxon>Bacillota</taxon>
        <taxon>Tissierellia</taxon>
        <taxon>Tissierellales</taxon>
        <taxon>Acidilutibacteraceae</taxon>
        <taxon>Acidilutibacter</taxon>
    </lineage>
</organism>
<keyword evidence="1" id="KW-0812">Transmembrane</keyword>
<accession>A0A410QD42</accession>
<name>A0A410QD42_9FIRM</name>
<sequence length="80" mass="9681">MIEFNNMRKTEFIEKSDVKNLNDNQLKFLIEYIKNYSEKLKAPYFIKTGSILAIFIPVYSSFVNRIYTNYLYAFYIFSKH</sequence>
<evidence type="ECO:0000313" key="2">
    <source>
        <dbReference type="EMBL" id="QAT61927.1"/>
    </source>
</evidence>
<reference evidence="3" key="1">
    <citation type="submission" date="2019-01" db="EMBL/GenBank/DDBJ databases">
        <title>Draft genomes of a novel of Sporanaerobacter strains.</title>
        <authorList>
            <person name="Ma S."/>
        </authorList>
    </citation>
    <scope>NUCLEOTIDE SEQUENCE [LARGE SCALE GENOMIC DNA]</scope>
    <source>
        <strain evidence="3">NJN-17</strain>
    </source>
</reference>
<dbReference type="KEGG" id="spoa:EQM13_10135"/>
<dbReference type="Proteomes" id="UP000287969">
    <property type="component" value="Chromosome"/>
</dbReference>
<keyword evidence="3" id="KW-1185">Reference proteome</keyword>
<evidence type="ECO:0000313" key="3">
    <source>
        <dbReference type="Proteomes" id="UP000287969"/>
    </source>
</evidence>
<proteinExistence type="predicted"/>
<dbReference type="AlphaFoldDB" id="A0A410QD42"/>